<dbReference type="AlphaFoldDB" id="A0A7W9W2K9"/>
<reference evidence="2 3" key="1">
    <citation type="submission" date="2020-08" db="EMBL/GenBank/DDBJ databases">
        <title>Genomic Encyclopedia of Type Strains, Phase IV (KMG-IV): sequencing the most valuable type-strain genomes for metagenomic binning, comparative biology and taxonomic classification.</title>
        <authorList>
            <person name="Goeker M."/>
        </authorList>
    </citation>
    <scope>NUCLEOTIDE SEQUENCE [LARGE SCALE GENOMIC DNA]</scope>
    <source>
        <strain evidence="2 3">DSM 17245</strain>
    </source>
</reference>
<gene>
    <name evidence="2" type="ORF">HNQ46_000986</name>
</gene>
<comment type="caution">
    <text evidence="2">The sequence shown here is derived from an EMBL/GenBank/DDBJ whole genome shotgun (WGS) entry which is preliminary data.</text>
</comment>
<evidence type="ECO:0000256" key="1">
    <source>
        <dbReference type="SAM" id="Phobius"/>
    </source>
</evidence>
<proteinExistence type="predicted"/>
<accession>A0A7W9W2K9</accession>
<feature type="transmembrane region" description="Helical" evidence="1">
    <location>
        <begin position="47"/>
        <end position="67"/>
    </location>
</feature>
<evidence type="ECO:0000313" key="2">
    <source>
        <dbReference type="EMBL" id="MBB6041014.1"/>
    </source>
</evidence>
<dbReference type="GeneID" id="85014541"/>
<name>A0A7W9W2K9_9FIRM</name>
<keyword evidence="1" id="KW-0812">Transmembrane</keyword>
<organism evidence="2 3">
    <name type="scientific">Oribacterium sinus</name>
    <dbReference type="NCBI Taxonomy" id="237576"/>
    <lineage>
        <taxon>Bacteria</taxon>
        <taxon>Bacillati</taxon>
        <taxon>Bacillota</taxon>
        <taxon>Clostridia</taxon>
        <taxon>Lachnospirales</taxon>
        <taxon>Lachnospiraceae</taxon>
        <taxon>Oribacterium</taxon>
    </lineage>
</organism>
<dbReference type="EMBL" id="JACHHH010000004">
    <property type="protein sequence ID" value="MBB6041014.1"/>
    <property type="molecule type" value="Genomic_DNA"/>
</dbReference>
<evidence type="ECO:0000313" key="3">
    <source>
        <dbReference type="Proteomes" id="UP000522163"/>
    </source>
</evidence>
<protein>
    <submittedName>
        <fullName evidence="2">Uncharacterized protein</fullName>
    </submittedName>
</protein>
<dbReference type="RefSeq" id="WP_183683518.1">
    <property type="nucleotide sequence ID" value="NZ_JACHHH010000004.1"/>
</dbReference>
<keyword evidence="1" id="KW-1133">Transmembrane helix</keyword>
<sequence length="138" mass="16223">MVKKKKISIWTISYLIILLLMSQWFASHLSLWERSIGSFDILQLSSVVNYFGIVPFIPKIFFNIFALEKTSYLIVYSCFFIYQVLSSLKVERPKGDKATKGIEYGSNHFMSKVEIAEYKKERMTKDFPYSRDCRIDAF</sequence>
<dbReference type="Proteomes" id="UP000522163">
    <property type="component" value="Unassembled WGS sequence"/>
</dbReference>
<feature type="transmembrane region" description="Helical" evidence="1">
    <location>
        <begin position="7"/>
        <end position="27"/>
    </location>
</feature>
<keyword evidence="1" id="KW-0472">Membrane</keyword>